<accession>A0A4C1Y792</accession>
<sequence>MVPSCLGGDCMDQLGTAFHLNKFNLPFSSGFTSISLLTASKQVKPSVSDCYWKQLPSHLRQRSLAAFNQHWFSVHIGYRTPRPISVALHHTPTDPIPFAPENKSTPTRLKGDFCTKREDLPRTEVCIRMYVGIDAAFAPVGLLMAVPGPRSIRFGSRSVNNTKRCISLQRATYFTDINDFQNRLPDLSSEALKVDVAKRTGSITHPPLDLNVGSSTPVSTTTPLSLCNHDRLVDLISA</sequence>
<comment type="caution">
    <text evidence="1">The sequence shown here is derived from an EMBL/GenBank/DDBJ whole genome shotgun (WGS) entry which is preliminary data.</text>
</comment>
<keyword evidence="2" id="KW-1185">Reference proteome</keyword>
<dbReference type="AlphaFoldDB" id="A0A4C1Y792"/>
<proteinExistence type="predicted"/>
<organism evidence="1 2">
    <name type="scientific">Eumeta variegata</name>
    <name type="common">Bagworm moth</name>
    <name type="synonym">Eumeta japonica</name>
    <dbReference type="NCBI Taxonomy" id="151549"/>
    <lineage>
        <taxon>Eukaryota</taxon>
        <taxon>Metazoa</taxon>
        <taxon>Ecdysozoa</taxon>
        <taxon>Arthropoda</taxon>
        <taxon>Hexapoda</taxon>
        <taxon>Insecta</taxon>
        <taxon>Pterygota</taxon>
        <taxon>Neoptera</taxon>
        <taxon>Endopterygota</taxon>
        <taxon>Lepidoptera</taxon>
        <taxon>Glossata</taxon>
        <taxon>Ditrysia</taxon>
        <taxon>Tineoidea</taxon>
        <taxon>Psychidae</taxon>
        <taxon>Oiketicinae</taxon>
        <taxon>Eumeta</taxon>
    </lineage>
</organism>
<evidence type="ECO:0000313" key="2">
    <source>
        <dbReference type="Proteomes" id="UP000299102"/>
    </source>
</evidence>
<evidence type="ECO:0000313" key="1">
    <source>
        <dbReference type="EMBL" id="GBP72121.1"/>
    </source>
</evidence>
<reference evidence="1 2" key="1">
    <citation type="journal article" date="2019" name="Commun. Biol.">
        <title>The bagworm genome reveals a unique fibroin gene that provides high tensile strength.</title>
        <authorList>
            <person name="Kono N."/>
            <person name="Nakamura H."/>
            <person name="Ohtoshi R."/>
            <person name="Tomita M."/>
            <person name="Numata K."/>
            <person name="Arakawa K."/>
        </authorList>
    </citation>
    <scope>NUCLEOTIDE SEQUENCE [LARGE SCALE GENOMIC DNA]</scope>
</reference>
<dbReference type="EMBL" id="BGZK01001133">
    <property type="protein sequence ID" value="GBP72121.1"/>
    <property type="molecule type" value="Genomic_DNA"/>
</dbReference>
<gene>
    <name evidence="1" type="ORF">EVAR_55164_1</name>
</gene>
<dbReference type="Proteomes" id="UP000299102">
    <property type="component" value="Unassembled WGS sequence"/>
</dbReference>
<name>A0A4C1Y792_EUMVA</name>
<protein>
    <submittedName>
        <fullName evidence="1">Uncharacterized protein</fullName>
    </submittedName>
</protein>